<dbReference type="EMBL" id="MSFN02000009">
    <property type="protein sequence ID" value="PTU17632.1"/>
    <property type="molecule type" value="Genomic_DNA"/>
</dbReference>
<dbReference type="RefSeq" id="XP_040749024.1">
    <property type="nucleotide sequence ID" value="XM_040892944.1"/>
</dbReference>
<reference evidence="1 2" key="1">
    <citation type="journal article" date="2018" name="Proc. Natl. Acad. Sci. U.S.A.">
        <title>Linking secondary metabolites to gene clusters through genome sequencing of six diverse Aspergillus species.</title>
        <authorList>
            <person name="Kaerboelling I."/>
            <person name="Vesth T.C."/>
            <person name="Frisvad J.C."/>
            <person name="Nybo J.L."/>
            <person name="Theobald S."/>
            <person name="Kuo A."/>
            <person name="Bowyer P."/>
            <person name="Matsuda Y."/>
            <person name="Mondo S."/>
            <person name="Lyhne E.K."/>
            <person name="Kogle M.E."/>
            <person name="Clum A."/>
            <person name="Lipzen A."/>
            <person name="Salamov A."/>
            <person name="Ngan C.Y."/>
            <person name="Daum C."/>
            <person name="Chiniquy J."/>
            <person name="Barry K."/>
            <person name="LaButti K."/>
            <person name="Haridas S."/>
            <person name="Simmons B.A."/>
            <person name="Magnuson J.K."/>
            <person name="Mortensen U.H."/>
            <person name="Larsen T.O."/>
            <person name="Grigoriev I.V."/>
            <person name="Baker S.E."/>
            <person name="Andersen M.R."/>
        </authorList>
    </citation>
    <scope>NUCLEOTIDE SEQUENCE [LARGE SCALE GENOMIC DNA]</scope>
    <source>
        <strain evidence="1 2">IBT 24754</strain>
    </source>
</reference>
<evidence type="ECO:0000313" key="1">
    <source>
        <dbReference type="EMBL" id="PTU17632.1"/>
    </source>
</evidence>
<name>A0A2T5LMX1_9EURO</name>
<organism evidence="1 2">
    <name type="scientific">Aspergillus ochraceoroseus IBT 24754</name>
    <dbReference type="NCBI Taxonomy" id="1392256"/>
    <lineage>
        <taxon>Eukaryota</taxon>
        <taxon>Fungi</taxon>
        <taxon>Dikarya</taxon>
        <taxon>Ascomycota</taxon>
        <taxon>Pezizomycotina</taxon>
        <taxon>Eurotiomycetes</taxon>
        <taxon>Eurotiomycetidae</taxon>
        <taxon>Eurotiales</taxon>
        <taxon>Aspergillaceae</taxon>
        <taxon>Aspergillus</taxon>
        <taxon>Aspergillus subgen. Nidulantes</taxon>
    </lineage>
</organism>
<proteinExistence type="predicted"/>
<accession>A0A2T5LMX1</accession>
<dbReference type="AlphaFoldDB" id="A0A2T5LMX1"/>
<dbReference type="GeneID" id="63809826"/>
<gene>
    <name evidence="1" type="ORF">P175DRAFT_0371060</name>
</gene>
<comment type="caution">
    <text evidence="1">The sequence shown here is derived from an EMBL/GenBank/DDBJ whole genome shotgun (WGS) entry which is preliminary data.</text>
</comment>
<dbReference type="VEuPathDB" id="FungiDB:P175DRAFT_0371060"/>
<sequence>MESGDGVLYLRLLSQMLCRRGRTRIIIPFHFPFPFPFPFMSWYAYAIGGIVLFHAASHDDIPIIESSTETPATVWGC</sequence>
<dbReference type="Proteomes" id="UP000244073">
    <property type="component" value="Unassembled WGS sequence"/>
</dbReference>
<evidence type="ECO:0000313" key="2">
    <source>
        <dbReference type="Proteomes" id="UP000244073"/>
    </source>
</evidence>
<protein>
    <submittedName>
        <fullName evidence="1">Uncharacterized protein</fullName>
    </submittedName>
</protein>